<dbReference type="Gene3D" id="3.90.226.10">
    <property type="entry name" value="2-enoyl-CoA Hydratase, Chain A, domain 1"/>
    <property type="match status" value="1"/>
</dbReference>
<evidence type="ECO:0000256" key="1">
    <source>
        <dbReference type="ARBA" id="ARBA00004305"/>
    </source>
</evidence>
<comment type="subunit">
    <text evidence="3">Homotrimer.</text>
</comment>
<dbReference type="FunFam" id="3.90.226.10:FF:000034">
    <property type="entry name" value="Enoyl-CoA delta isomerase 1"/>
    <property type="match status" value="1"/>
</dbReference>
<evidence type="ECO:0000256" key="11">
    <source>
        <dbReference type="ARBA" id="ARBA00051293"/>
    </source>
</evidence>
<dbReference type="Pfam" id="PF00378">
    <property type="entry name" value="ECH_1"/>
    <property type="match status" value="1"/>
</dbReference>
<evidence type="ECO:0000256" key="6">
    <source>
        <dbReference type="ARBA" id="ARBA00022990"/>
    </source>
</evidence>
<comment type="catalytic activity">
    <reaction evidence="13">
        <text>(3Z)-octenoyl-CoA = (2E)-octenoyl-CoA</text>
        <dbReference type="Rhea" id="RHEA:46044"/>
        <dbReference type="ChEBI" id="CHEBI:62242"/>
        <dbReference type="ChEBI" id="CHEBI:85640"/>
    </reaction>
    <physiologicalReaction direction="left-to-right" evidence="13">
        <dbReference type="Rhea" id="RHEA:46045"/>
    </physiologicalReaction>
</comment>
<dbReference type="CDD" id="cd06558">
    <property type="entry name" value="crotonase-like"/>
    <property type="match status" value="1"/>
</dbReference>
<comment type="catalytic activity">
    <reaction evidence="12">
        <text>(3Z)-dodecenoyl-CoA = (2E)-dodecenoyl-CoA</text>
        <dbReference type="Rhea" id="RHEA:23716"/>
        <dbReference type="ChEBI" id="CHEBI:57330"/>
        <dbReference type="ChEBI" id="CHEBI:58543"/>
        <dbReference type="EC" id="5.3.3.8"/>
    </reaction>
    <physiologicalReaction direction="left-to-right" evidence="12">
        <dbReference type="Rhea" id="RHEA:23717"/>
    </physiologicalReaction>
</comment>
<evidence type="ECO:0000313" key="17">
    <source>
        <dbReference type="EMBL" id="EGD77869.1"/>
    </source>
</evidence>
<evidence type="ECO:0000256" key="14">
    <source>
        <dbReference type="ARBA" id="ARBA00056147"/>
    </source>
</evidence>
<reference evidence="17" key="1">
    <citation type="submission" date="2009-08" db="EMBL/GenBank/DDBJ databases">
        <title>Annotation of Salpingoeca rosetta.</title>
        <authorList>
            <consortium name="The Broad Institute Genome Sequencing Platform"/>
            <person name="Russ C."/>
            <person name="Cuomo C."/>
            <person name="Burger G."/>
            <person name="Gray M.W."/>
            <person name="Holland P.W.H."/>
            <person name="King N."/>
            <person name="Lang F.B.F."/>
            <person name="Roger A.J."/>
            <person name="Ruiz-Trillo I."/>
            <person name="Young S.K."/>
            <person name="Zeng Q."/>
            <person name="Gargeya S."/>
            <person name="Alvarado L."/>
            <person name="Berlin A."/>
            <person name="Chapman S.B."/>
            <person name="Chen Z."/>
            <person name="Freedman E."/>
            <person name="Gellesch M."/>
            <person name="Goldberg J."/>
            <person name="Griggs A."/>
            <person name="Gujja S."/>
            <person name="Heilman E."/>
            <person name="Heiman D."/>
            <person name="Howarth C."/>
            <person name="Mehta T."/>
            <person name="Neiman D."/>
            <person name="Pearson M."/>
            <person name="Roberts A."/>
            <person name="Saif S."/>
            <person name="Shea T."/>
            <person name="Shenoy N."/>
            <person name="Sisk P."/>
            <person name="Stolte C."/>
            <person name="Sykes S."/>
            <person name="White J."/>
            <person name="Yandava C."/>
            <person name="Haas B."/>
            <person name="Nusbaum C."/>
            <person name="Birren B."/>
        </authorList>
    </citation>
    <scope>NUCLEOTIDE SEQUENCE [LARGE SCALE GENOMIC DNA]</scope>
    <source>
        <strain evidence="17">ATCC 50818</strain>
    </source>
</reference>
<dbReference type="GeneID" id="16070486"/>
<comment type="catalytic activity">
    <reaction evidence="11">
        <text>(2E)-tetradecenoyl-CoA = (3Z)-tetradecenoyl-CoA</text>
        <dbReference type="Rhea" id="RHEA:29847"/>
        <dbReference type="ChEBI" id="CHEBI:61405"/>
        <dbReference type="ChEBI" id="CHEBI:61968"/>
    </reaction>
    <physiologicalReaction direction="right-to-left" evidence="11">
        <dbReference type="Rhea" id="RHEA:29849"/>
    </physiologicalReaction>
</comment>
<dbReference type="GO" id="GO:0005759">
    <property type="term" value="C:mitochondrial matrix"/>
    <property type="evidence" value="ECO:0007669"/>
    <property type="project" value="UniProtKB-SubCell"/>
</dbReference>
<dbReference type="InterPro" id="IPR001753">
    <property type="entry name" value="Enoyl-CoA_hydra/iso"/>
</dbReference>
<comment type="subcellular location">
    <subcellularLocation>
        <location evidence="1">Mitochondrion matrix</location>
    </subcellularLocation>
</comment>
<evidence type="ECO:0000256" key="15">
    <source>
        <dbReference type="ARBA" id="ARBA00068317"/>
    </source>
</evidence>
<keyword evidence="9 17" id="KW-0413">Isomerase</keyword>
<dbReference type="SUPFAM" id="SSF52096">
    <property type="entry name" value="ClpP/crotonase"/>
    <property type="match status" value="1"/>
</dbReference>
<keyword evidence="5" id="KW-0809">Transit peptide</keyword>
<proteinExistence type="predicted"/>
<dbReference type="eggNOG" id="KOG1683">
    <property type="taxonomic scope" value="Eukaryota"/>
</dbReference>
<dbReference type="Proteomes" id="UP000007799">
    <property type="component" value="Unassembled WGS sequence"/>
</dbReference>
<keyword evidence="7" id="KW-0443">Lipid metabolism</keyword>
<sequence>MRGAAAAAGMQRAAAAAATVAGTGAGGARARLLQATRAVSAISVEPTDVDGVKILYMNHKPVNALSLEFTRDLVNTIEELEADKDNKAVVIASSLPSTFMAGLDIREMYDKDLPHLNKFWSTLQDLFLKLMTTRLATAAAVEGNSPAGGCLVALMCDERVMADAPVTIGLNETKLGIVAPVWFMDLFRGAVGQRNAERLLQLGALLSPHEAKGVGLVDYVRPREDVVQTCVDLLQDYLAVPAAARHLSKLAIRKDIVDKVALNREGDLEFFVKFIRQPAVQKGLGKYLEALAQRQANKTKQT</sequence>
<dbReference type="KEGG" id="sre:PTSG_09503"/>
<organism evidence="18">
    <name type="scientific">Salpingoeca rosetta (strain ATCC 50818 / BSB-021)</name>
    <dbReference type="NCBI Taxonomy" id="946362"/>
    <lineage>
        <taxon>Eukaryota</taxon>
        <taxon>Choanoflagellata</taxon>
        <taxon>Craspedida</taxon>
        <taxon>Salpingoecidae</taxon>
        <taxon>Salpingoeca</taxon>
    </lineage>
</organism>
<keyword evidence="8" id="KW-0496">Mitochondrion</keyword>
<keyword evidence="4" id="KW-0276">Fatty acid metabolism</keyword>
<gene>
    <name evidence="17" type="ORF">PTSG_09503</name>
</gene>
<dbReference type="FunCoup" id="F2UL70">
    <property type="interactions" value="347"/>
</dbReference>
<dbReference type="STRING" id="946362.F2UL70"/>
<evidence type="ECO:0000256" key="9">
    <source>
        <dbReference type="ARBA" id="ARBA00023235"/>
    </source>
</evidence>
<protein>
    <recommendedName>
        <fullName evidence="15">Enoyl-CoA delta isomerase 1, mitochondrial</fullName>
    </recommendedName>
    <alternativeName>
        <fullName evidence="16">3,2-trans-enoyl-CoA isomerase</fullName>
    </alternativeName>
</protein>
<evidence type="ECO:0000256" key="2">
    <source>
        <dbReference type="ARBA" id="ARBA00005005"/>
    </source>
</evidence>
<dbReference type="PANTHER" id="PTHR11941:SF45">
    <property type="entry name" value="ENOYL-COA DELTA ISOMERASE 1, MITOCHONDRIAL"/>
    <property type="match status" value="1"/>
</dbReference>
<dbReference type="EMBL" id="GL832980">
    <property type="protein sequence ID" value="EGD77869.1"/>
    <property type="molecule type" value="Genomic_DNA"/>
</dbReference>
<dbReference type="Gene3D" id="6.10.250.170">
    <property type="match status" value="1"/>
</dbReference>
<comment type="function">
    <text evidence="14">Key enzyme of fatty acid beta-oxidation. Able to isomerize both 3-cis (3Z) and 3-trans (3E) double bonds into the 2-trans (2E) form in a range of enoyl-CoA species, with a preference for (3Z)-enoyl-CoAs over (3E)-enoyl-CoAs. The catalytic efficiency of this enzyme is not affected by the fatty acyl chain length.</text>
</comment>
<evidence type="ECO:0000313" key="18">
    <source>
        <dbReference type="Proteomes" id="UP000007799"/>
    </source>
</evidence>
<dbReference type="InParanoid" id="F2UL70"/>
<evidence type="ECO:0000256" key="7">
    <source>
        <dbReference type="ARBA" id="ARBA00023098"/>
    </source>
</evidence>
<comment type="catalytic activity">
    <reaction evidence="10">
        <text>(3Z)-decenoyl-CoA = (2E)-decenoyl-CoA</text>
        <dbReference type="Rhea" id="RHEA:77195"/>
        <dbReference type="ChEBI" id="CHEBI:61406"/>
        <dbReference type="ChEBI" id="CHEBI:195601"/>
    </reaction>
    <physiologicalReaction direction="left-to-right" evidence="10">
        <dbReference type="Rhea" id="RHEA:77196"/>
    </physiologicalReaction>
</comment>
<evidence type="ECO:0000256" key="13">
    <source>
        <dbReference type="ARBA" id="ARBA00052542"/>
    </source>
</evidence>
<keyword evidence="18" id="KW-1185">Reference proteome</keyword>
<dbReference type="OrthoDB" id="1696280at2759"/>
<evidence type="ECO:0000256" key="10">
    <source>
        <dbReference type="ARBA" id="ARBA00050938"/>
    </source>
</evidence>
<dbReference type="AlphaFoldDB" id="F2UL70"/>
<keyword evidence="6" id="KW-0007">Acetylation</keyword>
<evidence type="ECO:0000256" key="4">
    <source>
        <dbReference type="ARBA" id="ARBA00022832"/>
    </source>
</evidence>
<name>F2UL70_SALR5</name>
<dbReference type="OMA" id="WFMSSFL"/>
<evidence type="ECO:0000256" key="12">
    <source>
        <dbReference type="ARBA" id="ARBA00052376"/>
    </source>
</evidence>
<evidence type="ECO:0000256" key="16">
    <source>
        <dbReference type="ARBA" id="ARBA00083575"/>
    </source>
</evidence>
<dbReference type="RefSeq" id="XP_004989933.1">
    <property type="nucleotide sequence ID" value="XM_004989876.1"/>
</dbReference>
<evidence type="ECO:0000256" key="5">
    <source>
        <dbReference type="ARBA" id="ARBA00022946"/>
    </source>
</evidence>
<dbReference type="GO" id="GO:0006635">
    <property type="term" value="P:fatty acid beta-oxidation"/>
    <property type="evidence" value="ECO:0007669"/>
    <property type="project" value="TreeGrafter"/>
</dbReference>
<accession>F2UL70</accession>
<dbReference type="GO" id="GO:0004165">
    <property type="term" value="F:delta(3)-delta(2)-enoyl-CoA isomerase activity"/>
    <property type="evidence" value="ECO:0007669"/>
    <property type="project" value="UniProtKB-EC"/>
</dbReference>
<dbReference type="InterPro" id="IPR029045">
    <property type="entry name" value="ClpP/crotonase-like_dom_sf"/>
</dbReference>
<comment type="pathway">
    <text evidence="2">Lipid metabolism; fatty acid beta-oxidation.</text>
</comment>
<evidence type="ECO:0000256" key="3">
    <source>
        <dbReference type="ARBA" id="ARBA00011233"/>
    </source>
</evidence>
<evidence type="ECO:0000256" key="8">
    <source>
        <dbReference type="ARBA" id="ARBA00023128"/>
    </source>
</evidence>
<dbReference type="PANTHER" id="PTHR11941">
    <property type="entry name" value="ENOYL-COA HYDRATASE-RELATED"/>
    <property type="match status" value="1"/>
</dbReference>